<gene>
    <name evidence="1" type="ORF">SDC9_114562</name>
</gene>
<accession>A0A645BRA2</accession>
<protein>
    <submittedName>
        <fullName evidence="1">Uncharacterized protein</fullName>
    </submittedName>
</protein>
<proteinExistence type="predicted"/>
<name>A0A645BRA2_9ZZZZ</name>
<comment type="caution">
    <text evidence="1">The sequence shown here is derived from an EMBL/GenBank/DDBJ whole genome shotgun (WGS) entry which is preliminary data.</text>
</comment>
<evidence type="ECO:0000313" key="1">
    <source>
        <dbReference type="EMBL" id="MPM67638.1"/>
    </source>
</evidence>
<organism evidence="1">
    <name type="scientific">bioreactor metagenome</name>
    <dbReference type="NCBI Taxonomy" id="1076179"/>
    <lineage>
        <taxon>unclassified sequences</taxon>
        <taxon>metagenomes</taxon>
        <taxon>ecological metagenomes</taxon>
    </lineage>
</organism>
<reference evidence="1" key="1">
    <citation type="submission" date="2019-08" db="EMBL/GenBank/DDBJ databases">
        <authorList>
            <person name="Kucharzyk K."/>
            <person name="Murdoch R.W."/>
            <person name="Higgins S."/>
            <person name="Loffler F."/>
        </authorList>
    </citation>
    <scope>NUCLEOTIDE SEQUENCE</scope>
</reference>
<dbReference type="AlphaFoldDB" id="A0A645BRA2"/>
<sequence>MCVREFADDLRRRRDDVFVSLHREQPRQRGDDPRLLGNAQRTPCILLPFRVGESRRVHAAVHHHIFVARGDIRLDALVDHRLGDGVDFIAVTRGDPFGLFVQAVLPPFFVGVERLSVDGVDHHRNPGVPGRDPADHSGFGTVGVDYVEFPLAEEFFQGEIGFKIVERLQFAHQRGQFDRFERRKVDVVQQFSFASGRRPGDQHDFVPFLQVAEDRVEGVFLCAADDHPGDDVADFHLIGTHGSIPPVRCCSVKPSLPARVPAGSA</sequence>
<dbReference type="EMBL" id="VSSQ01021803">
    <property type="protein sequence ID" value="MPM67638.1"/>
    <property type="molecule type" value="Genomic_DNA"/>
</dbReference>